<dbReference type="Proteomes" id="UP000435957">
    <property type="component" value="Unassembled WGS sequence"/>
</dbReference>
<evidence type="ECO:0000313" key="4">
    <source>
        <dbReference type="EMBL" id="KAB2699468.1"/>
    </source>
</evidence>
<keyword evidence="7" id="KW-1185">Reference proteome</keyword>
<name>A0A256GZR2_9HYPH</name>
<dbReference type="AlphaFoldDB" id="A0A256GZR2"/>
<keyword evidence="1" id="KW-0500">Molybdenum</keyword>
<dbReference type="Pfam" id="PF02738">
    <property type="entry name" value="MoCoBD_1"/>
    <property type="match status" value="1"/>
</dbReference>
<comment type="caution">
    <text evidence="5">The sequence shown here is derived from an EMBL/GenBank/DDBJ whole genome shotgun (WGS) entry which is preliminary data.</text>
</comment>
<reference evidence="4 7" key="2">
    <citation type="submission" date="2019-09" db="EMBL/GenBank/DDBJ databases">
        <title>Taxonomic organization of the family Brucellaceae based on a phylogenomic approach.</title>
        <authorList>
            <person name="Leclercq S."/>
            <person name="Cloeckaert A."/>
            <person name="Zygmunt M.S."/>
        </authorList>
    </citation>
    <scope>NUCLEOTIDE SEQUENCE [LARGE SCALE GENOMIC DNA]</scope>
    <source>
        <strain evidence="4 7">LUP23</strain>
    </source>
</reference>
<dbReference type="EMBL" id="NNRN01000020">
    <property type="protein sequence ID" value="OYR32667.1"/>
    <property type="molecule type" value="Genomic_DNA"/>
</dbReference>
<evidence type="ECO:0000256" key="2">
    <source>
        <dbReference type="ARBA" id="ARBA00023002"/>
    </source>
</evidence>
<dbReference type="Pfam" id="PF01315">
    <property type="entry name" value="Ald_Xan_dh_C"/>
    <property type="match status" value="1"/>
</dbReference>
<dbReference type="RefSeq" id="WP_094513387.1">
    <property type="nucleotide sequence ID" value="NZ_JBHEEP010000048.1"/>
</dbReference>
<evidence type="ECO:0000313" key="7">
    <source>
        <dbReference type="Proteomes" id="UP000435957"/>
    </source>
</evidence>
<dbReference type="InterPro" id="IPR008274">
    <property type="entry name" value="AldOxase/xan_DH_MoCoBD1"/>
</dbReference>
<dbReference type="SMART" id="SM01008">
    <property type="entry name" value="Ald_Xan_dh_C"/>
    <property type="match status" value="1"/>
</dbReference>
<dbReference type="PANTHER" id="PTHR11908:SF132">
    <property type="entry name" value="ALDEHYDE OXIDASE 1-RELATED"/>
    <property type="match status" value="1"/>
</dbReference>
<dbReference type="InterPro" id="IPR000674">
    <property type="entry name" value="Ald_Oxase/Xan_DH_a/b"/>
</dbReference>
<protein>
    <submittedName>
        <fullName evidence="5">Aldehyde oxidase and xanthine dehydrogenase, a/b hammerhead domain protein</fullName>
    </submittedName>
    <submittedName>
        <fullName evidence="4">Xanthine dehydrogenase family protein molybdopterin-binding subunit</fullName>
    </submittedName>
</protein>
<dbReference type="Proteomes" id="UP000216363">
    <property type="component" value="Unassembled WGS sequence"/>
</dbReference>
<reference evidence="5 6" key="1">
    <citation type="submission" date="2017-07" db="EMBL/GenBank/DDBJ databases">
        <title>Draft genome of Ochrobactrum lupini type strain LUP21.</title>
        <authorList>
            <person name="Krzyzanowska D.M."/>
            <person name="Jafra S."/>
        </authorList>
    </citation>
    <scope>NUCLEOTIDE SEQUENCE [LARGE SCALE GENOMIC DNA]</scope>
    <source>
        <strain evidence="5 6">LUP21</strain>
    </source>
</reference>
<dbReference type="InterPro" id="IPR036856">
    <property type="entry name" value="Ald_Oxase/Xan_DH_a/b_sf"/>
</dbReference>
<dbReference type="Gene3D" id="3.90.1170.50">
    <property type="entry name" value="Aldehyde oxidase/xanthine dehydrogenase, a/b hammerhead"/>
    <property type="match status" value="1"/>
</dbReference>
<evidence type="ECO:0000313" key="6">
    <source>
        <dbReference type="Proteomes" id="UP000216363"/>
    </source>
</evidence>
<proteinExistence type="predicted"/>
<organism evidence="5 6">
    <name type="scientific">Brucella lupini</name>
    <dbReference type="NCBI Taxonomy" id="255457"/>
    <lineage>
        <taxon>Bacteria</taxon>
        <taxon>Pseudomonadati</taxon>
        <taxon>Pseudomonadota</taxon>
        <taxon>Alphaproteobacteria</taxon>
        <taxon>Hyphomicrobiales</taxon>
        <taxon>Brucellaceae</taxon>
        <taxon>Brucella/Ochrobactrum group</taxon>
        <taxon>Brucella</taxon>
    </lineage>
</organism>
<gene>
    <name evidence="5" type="ORF">CES86_5619</name>
    <name evidence="4" type="ORF">F9L03_25290</name>
</gene>
<dbReference type="GO" id="GO:0005506">
    <property type="term" value="F:iron ion binding"/>
    <property type="evidence" value="ECO:0007669"/>
    <property type="project" value="InterPro"/>
</dbReference>
<dbReference type="SUPFAM" id="SSF56003">
    <property type="entry name" value="Molybdenum cofactor-binding domain"/>
    <property type="match status" value="1"/>
</dbReference>
<evidence type="ECO:0000256" key="1">
    <source>
        <dbReference type="ARBA" id="ARBA00022505"/>
    </source>
</evidence>
<evidence type="ECO:0000313" key="5">
    <source>
        <dbReference type="EMBL" id="OYR32667.1"/>
    </source>
</evidence>
<evidence type="ECO:0000259" key="3">
    <source>
        <dbReference type="SMART" id="SM01008"/>
    </source>
</evidence>
<sequence length="718" mass="77615">MTGIELDRVEAWEKVTGAARYSADYKFPDMLYAFALRSAVSSGKITVIGTTKAESIVGVEAIVTHLNAGNFGWGTSIEVDRLGAEYLGREALGASDTEPFYRPFCGPDILFAGQWIAVVVADNIETARRALGCITVDIEEQHPQLEPPIAPGPFFKGDMQYVRGAAEPDLSATARVVQKYHTPMQLHQPMEPSATTAVWDGDSVTLYDSTQGTQAARDYIAASLGVSTEQVRVIAPFVGGGFGAKNQIWPHEALAAHLARSLAKPVCMQLTRSDMAVASGYRSETLQEVELSASSDGRLSLIRHVSDVPTSLRGGFFEPCGLSSLMLYKSERIEVEHKVSRIPVATPTPFRAPGETPGSYALETALDELAYQLRINPLELRIRNFADRDYYHDQPWSSNNLMECYTRGAELFGWPNGFMAPGSLQPGNERIGYGVATTAYPAPALSATVRVVIDVEKGLIIETSATDIGTGMRTILAQRAATQLNLHPGRIEVKMADSDLPSAPTAGRSKSTASVLPALHSACLDLIRQLEAACGPIVEGTNRTNPFERMEKAGVKSLVARGTSRGLPTNKDLSFYSFGVHFAEVAVDEELGRLRVRRVLTVVDCGRVLNKKLATSQIMGGVVFGIGMALFEEAQRHPAHLRVISDNLADYILPVHADIPKLDVHFIDVPDDQHNELGVRGLGEIGLPGVAAAIGNAYFNATGIRCRSLPITPATMRG</sequence>
<dbReference type="InterPro" id="IPR046867">
    <property type="entry name" value="AldOxase/xan_DH_MoCoBD2"/>
</dbReference>
<dbReference type="SUPFAM" id="SSF54665">
    <property type="entry name" value="CO dehydrogenase molybdoprotein N-domain-like"/>
    <property type="match status" value="1"/>
</dbReference>
<dbReference type="Pfam" id="PF20256">
    <property type="entry name" value="MoCoBD_2"/>
    <property type="match status" value="1"/>
</dbReference>
<dbReference type="InterPro" id="IPR016208">
    <property type="entry name" value="Ald_Oxase/xanthine_DH-like"/>
</dbReference>
<dbReference type="GO" id="GO:0016491">
    <property type="term" value="F:oxidoreductase activity"/>
    <property type="evidence" value="ECO:0007669"/>
    <property type="project" value="UniProtKB-KW"/>
</dbReference>
<accession>A0A256GZR2</accession>
<dbReference type="PANTHER" id="PTHR11908">
    <property type="entry name" value="XANTHINE DEHYDROGENASE"/>
    <property type="match status" value="1"/>
</dbReference>
<dbReference type="EMBL" id="WBWF01000032">
    <property type="protein sequence ID" value="KAB2699468.1"/>
    <property type="molecule type" value="Genomic_DNA"/>
</dbReference>
<dbReference type="InterPro" id="IPR037165">
    <property type="entry name" value="AldOxase/xan_DH_Mopterin-bd_sf"/>
</dbReference>
<keyword evidence="2" id="KW-0560">Oxidoreductase</keyword>
<feature type="domain" description="Aldehyde oxidase/xanthine dehydrogenase a/b hammerhead" evidence="3">
    <location>
        <begin position="16"/>
        <end position="142"/>
    </location>
</feature>
<dbReference type="Gene3D" id="3.30.365.10">
    <property type="entry name" value="Aldehyde oxidase/xanthine dehydrogenase, molybdopterin binding domain"/>
    <property type="match status" value="4"/>
</dbReference>